<dbReference type="EMBL" id="CP028858">
    <property type="protein sequence ID" value="AWB26853.1"/>
    <property type="molecule type" value="Genomic_DNA"/>
</dbReference>
<dbReference type="KEGG" id="harc:HARCEL1_03540"/>
<dbReference type="AlphaFoldDB" id="A0A2R4WZ80"/>
<keyword evidence="2" id="KW-1185">Reference proteome</keyword>
<dbReference type="Proteomes" id="UP000244727">
    <property type="component" value="Chromosome"/>
</dbReference>
<name>A0A2R4WZ80_9EURY</name>
<proteinExistence type="predicted"/>
<reference evidence="1 2" key="1">
    <citation type="submission" date="2018-04" db="EMBL/GenBank/DDBJ databases">
        <title>Halococcoides cellulosivorans gen. nov., sp. nov., an extremely halophilic cellulose-utilizing haloarchaeon from hypersaline lakes.</title>
        <authorList>
            <person name="Sorokin D.Y."/>
            <person name="Toshchakov S.V."/>
            <person name="Samarov N.I."/>
            <person name="Korzhenkov A."/>
            <person name="Kublanov I.V."/>
        </authorList>
    </citation>
    <scope>NUCLEOTIDE SEQUENCE [LARGE SCALE GENOMIC DNA]</scope>
    <source>
        <strain evidence="1 2">HArcel1</strain>
    </source>
</reference>
<sequence length="178" mass="18697">MDRRTLLATGVAGAIALAGCSTGSPDEPTDGRDSNPTLAEHVVSDAPPTPDVEWSGLDTQGLYLASADAAARYFHVSNTPLVAATEFEAGERLCYVRVFASQTCYRLVLDGPPAIDDEGRAVVSVRTERTAPESQACGEAMTPVGMLVRLVFDPDGPAAERVEVVVDGEETVTLDAMA</sequence>
<dbReference type="RefSeq" id="WP_108381222.1">
    <property type="nucleotide sequence ID" value="NZ_CP028858.1"/>
</dbReference>
<dbReference type="PROSITE" id="PS51257">
    <property type="entry name" value="PROKAR_LIPOPROTEIN"/>
    <property type="match status" value="1"/>
</dbReference>
<evidence type="ECO:0000313" key="1">
    <source>
        <dbReference type="EMBL" id="AWB26853.1"/>
    </source>
</evidence>
<organism evidence="1 2">
    <name type="scientific">Halococcoides cellulosivorans</name>
    <dbReference type="NCBI Taxonomy" id="1679096"/>
    <lineage>
        <taxon>Archaea</taxon>
        <taxon>Methanobacteriati</taxon>
        <taxon>Methanobacteriota</taxon>
        <taxon>Stenosarchaea group</taxon>
        <taxon>Halobacteria</taxon>
        <taxon>Halobacteriales</taxon>
        <taxon>Haloarculaceae</taxon>
        <taxon>Halococcoides</taxon>
    </lineage>
</organism>
<dbReference type="GeneID" id="36511549"/>
<gene>
    <name evidence="1" type="ORF">HARCEL1_03540</name>
</gene>
<evidence type="ECO:0000313" key="2">
    <source>
        <dbReference type="Proteomes" id="UP000244727"/>
    </source>
</evidence>
<accession>A0A2R4WZ80</accession>
<protein>
    <submittedName>
        <fullName evidence="1">Uncharacterized protein</fullName>
    </submittedName>
</protein>